<feature type="transmembrane region" description="Helical" evidence="1">
    <location>
        <begin position="61"/>
        <end position="82"/>
    </location>
</feature>
<keyword evidence="1" id="KW-1133">Transmembrane helix</keyword>
<proteinExistence type="predicted"/>
<dbReference type="EMBL" id="JAATOP010000005">
    <property type="protein sequence ID" value="NIY72651.1"/>
    <property type="molecule type" value="Genomic_DNA"/>
</dbReference>
<evidence type="ECO:0000313" key="2">
    <source>
        <dbReference type="EMBL" id="NIY72651.1"/>
    </source>
</evidence>
<keyword evidence="3" id="KW-1185">Reference proteome</keyword>
<comment type="caution">
    <text evidence="2">The sequence shown here is derived from an EMBL/GenBank/DDBJ whole genome shotgun (WGS) entry which is preliminary data.</text>
</comment>
<keyword evidence="1" id="KW-0472">Membrane</keyword>
<gene>
    <name evidence="2" type="ORF">HCZ30_09410</name>
</gene>
<dbReference type="Proteomes" id="UP000709466">
    <property type="component" value="Unassembled WGS sequence"/>
</dbReference>
<evidence type="ECO:0008006" key="4">
    <source>
        <dbReference type="Google" id="ProtNLM"/>
    </source>
</evidence>
<accession>A0ABX0VX36</accession>
<name>A0ABX0VX36_9RHOB</name>
<organism evidence="2 3">
    <name type="scientific">Marivivens donghaensis</name>
    <dbReference type="NCBI Taxonomy" id="1699413"/>
    <lineage>
        <taxon>Bacteria</taxon>
        <taxon>Pseudomonadati</taxon>
        <taxon>Pseudomonadota</taxon>
        <taxon>Alphaproteobacteria</taxon>
        <taxon>Rhodobacterales</taxon>
        <taxon>Paracoccaceae</taxon>
        <taxon>Marivivens group</taxon>
        <taxon>Marivivens</taxon>
    </lineage>
</organism>
<keyword evidence="1" id="KW-0812">Transmembrane</keyword>
<evidence type="ECO:0000313" key="3">
    <source>
        <dbReference type="Proteomes" id="UP000709466"/>
    </source>
</evidence>
<evidence type="ECO:0000256" key="1">
    <source>
        <dbReference type="SAM" id="Phobius"/>
    </source>
</evidence>
<protein>
    <recommendedName>
        <fullName evidence="4">DUF304 domain-containing protein</fullName>
    </recommendedName>
</protein>
<reference evidence="2 3" key="1">
    <citation type="submission" date="2020-03" db="EMBL/GenBank/DDBJ databases">
        <title>Bacterial isolates of synthetic phycosphere.</title>
        <authorList>
            <person name="Fu H."/>
            <person name="Moran M.A."/>
        </authorList>
    </citation>
    <scope>NUCLEOTIDE SEQUENCE [LARGE SCALE GENOMIC DNA]</scope>
    <source>
        <strain evidence="2 3">HF1</strain>
    </source>
</reference>
<dbReference type="RefSeq" id="WP_167638028.1">
    <property type="nucleotide sequence ID" value="NZ_JAATOP010000005.1"/>
</dbReference>
<sequence>MPALSDQIQSIRVDEMRWGYILHRGANSQPNDVMPLVATFFSVAFGIAALATWMIPGVMFNGAAVGIKLALSTAMVAGTVGLRRYSRRSGYASVEIDVFKREVREIVTRCSGKAHVVSRYQFPEIGGVFIRRSRSSGDASLVLRYKKTSIGTEIASGSLWEMEALRDRIGHDLLANRP</sequence>
<feature type="transmembrane region" description="Helical" evidence="1">
    <location>
        <begin position="33"/>
        <end position="55"/>
    </location>
</feature>